<keyword evidence="8" id="KW-0472">Membrane</keyword>
<evidence type="ECO:0000256" key="7">
    <source>
        <dbReference type="ARBA" id="ARBA00022967"/>
    </source>
</evidence>
<keyword evidence="3" id="KW-0813">Transport</keyword>
<sequence>MPVCEPVISFENVAFRFPDEERNTLQDLSFEVHPGERLVISGVSGSGKSTLLYLLNRLYPDNCDGVLTGHVQLFGKPAATYAPGEICRQTATVLQDPDAQFCMPTVEQELAFTLENLKIGRTEMESTITATLELTGLTPYRHAVIQTLSGGMKQRVALACAIAMQPEVLVLDEPIAHLDPYSAQAFIELLDKLQDTHGWTVIVVEHRLELWEGFFTRELVLNQDGVLQADRPFTAPCSPPFPVKRASALDDIALKAQGVSVSINGIRILQDISLTAAAGEIMVIAGPNGSGKSTLLKALCGIVRIDSGKLTGLTAGYVPQSPEYLFMTQRVADELTYSGCSTAEEIRIIADRLGLRSIWDAHPFAVSHGQKRRVATGAMMADKRQVLLMDEPAAGQDAAALLELAALITEQARSGMTVVIVTHDMAFAAAVADSVLLMKEGRLSRKFLPAELWQEPDVLNAYHLVSPEGAARRAAHFA</sequence>
<keyword evidence="4" id="KW-1003">Cell membrane</keyword>
<dbReference type="InterPro" id="IPR003439">
    <property type="entry name" value="ABC_transporter-like_ATP-bd"/>
</dbReference>
<keyword evidence="6" id="KW-0067">ATP-binding</keyword>
<evidence type="ECO:0000256" key="1">
    <source>
        <dbReference type="ARBA" id="ARBA00004202"/>
    </source>
</evidence>
<feature type="domain" description="ABC transporter" evidence="9">
    <location>
        <begin position="8"/>
        <end position="248"/>
    </location>
</feature>
<dbReference type="SUPFAM" id="SSF52540">
    <property type="entry name" value="P-loop containing nucleoside triphosphate hydrolases"/>
    <property type="match status" value="2"/>
</dbReference>
<keyword evidence="5" id="KW-0547">Nucleotide-binding</keyword>
<evidence type="ECO:0000256" key="4">
    <source>
        <dbReference type="ARBA" id="ARBA00022475"/>
    </source>
</evidence>
<dbReference type="Gene3D" id="3.40.50.300">
    <property type="entry name" value="P-loop containing nucleotide triphosphate hydrolases"/>
    <property type="match status" value="2"/>
</dbReference>
<dbReference type="InterPro" id="IPR050095">
    <property type="entry name" value="ECF_ABC_transporter_ATP-bd"/>
</dbReference>
<evidence type="ECO:0000313" key="11">
    <source>
        <dbReference type="Proteomes" id="UP000188184"/>
    </source>
</evidence>
<evidence type="ECO:0000256" key="8">
    <source>
        <dbReference type="ARBA" id="ARBA00023136"/>
    </source>
</evidence>
<dbReference type="GO" id="GO:0042626">
    <property type="term" value="F:ATPase-coupled transmembrane transporter activity"/>
    <property type="evidence" value="ECO:0007669"/>
    <property type="project" value="TreeGrafter"/>
</dbReference>
<dbReference type="GO" id="GO:0043190">
    <property type="term" value="C:ATP-binding cassette (ABC) transporter complex"/>
    <property type="evidence" value="ECO:0007669"/>
    <property type="project" value="TreeGrafter"/>
</dbReference>
<gene>
    <name evidence="10" type="ORF">B0X71_09695</name>
</gene>
<dbReference type="EMBL" id="CP019640">
    <property type="protein sequence ID" value="AQQ53324.1"/>
    <property type="molecule type" value="Genomic_DNA"/>
</dbReference>
<dbReference type="Proteomes" id="UP000188184">
    <property type="component" value="Chromosome"/>
</dbReference>
<evidence type="ECO:0000259" key="9">
    <source>
        <dbReference type="PROSITE" id="PS50893"/>
    </source>
</evidence>
<evidence type="ECO:0000256" key="6">
    <source>
        <dbReference type="ARBA" id="ARBA00022840"/>
    </source>
</evidence>
<accession>A0A1Q2KYX6</accession>
<feature type="domain" description="ABC transporter" evidence="9">
    <location>
        <begin position="254"/>
        <end position="465"/>
    </location>
</feature>
<evidence type="ECO:0000256" key="5">
    <source>
        <dbReference type="ARBA" id="ARBA00022741"/>
    </source>
</evidence>
<dbReference type="InterPro" id="IPR003593">
    <property type="entry name" value="AAA+_ATPase"/>
</dbReference>
<reference evidence="10 11" key="1">
    <citation type="submission" date="2017-02" db="EMBL/GenBank/DDBJ databases">
        <title>The complete genomic sequence of a novel cold adapted crude oil-degrading bacterium Planococcus qaidamina Y42.</title>
        <authorList>
            <person name="Yang R."/>
        </authorList>
    </citation>
    <scope>NUCLEOTIDE SEQUENCE [LARGE SCALE GENOMIC DNA]</scope>
    <source>
        <strain evidence="10 11">Y42</strain>
    </source>
</reference>
<dbReference type="CDD" id="cd03225">
    <property type="entry name" value="ABC_cobalt_CbiO_domain1"/>
    <property type="match status" value="2"/>
</dbReference>
<dbReference type="RefSeq" id="WP_077589212.1">
    <property type="nucleotide sequence ID" value="NZ_CP019640.1"/>
</dbReference>
<comment type="similarity">
    <text evidence="2">Belongs to the ABC transporter superfamily.</text>
</comment>
<keyword evidence="11" id="KW-1185">Reference proteome</keyword>
<protein>
    <submittedName>
        <fullName evidence="10">ABC transporter</fullName>
    </submittedName>
</protein>
<keyword evidence="7" id="KW-1278">Translocase</keyword>
<dbReference type="InterPro" id="IPR017871">
    <property type="entry name" value="ABC_transporter-like_CS"/>
</dbReference>
<dbReference type="InterPro" id="IPR015856">
    <property type="entry name" value="ABC_transpr_CbiO/EcfA_su"/>
</dbReference>
<organism evidence="10 11">
    <name type="scientific">Planococcus lenghuensis</name>
    <dbReference type="NCBI Taxonomy" id="2213202"/>
    <lineage>
        <taxon>Bacteria</taxon>
        <taxon>Bacillati</taxon>
        <taxon>Bacillota</taxon>
        <taxon>Bacilli</taxon>
        <taxon>Bacillales</taxon>
        <taxon>Caryophanaceae</taxon>
        <taxon>Planococcus</taxon>
    </lineage>
</organism>
<dbReference type="PANTHER" id="PTHR43553">
    <property type="entry name" value="HEAVY METAL TRANSPORTER"/>
    <property type="match status" value="1"/>
</dbReference>
<dbReference type="InterPro" id="IPR027417">
    <property type="entry name" value="P-loop_NTPase"/>
</dbReference>
<comment type="subcellular location">
    <subcellularLocation>
        <location evidence="1">Cell membrane</location>
        <topology evidence="1">Peripheral membrane protein</topology>
    </subcellularLocation>
</comment>
<dbReference type="Pfam" id="PF00005">
    <property type="entry name" value="ABC_tran"/>
    <property type="match status" value="2"/>
</dbReference>
<dbReference type="SMART" id="SM00382">
    <property type="entry name" value="AAA"/>
    <property type="match status" value="2"/>
</dbReference>
<dbReference type="KEGG" id="pmar:B0X71_09695"/>
<evidence type="ECO:0000313" key="10">
    <source>
        <dbReference type="EMBL" id="AQQ53324.1"/>
    </source>
</evidence>
<dbReference type="GO" id="GO:0016887">
    <property type="term" value="F:ATP hydrolysis activity"/>
    <property type="evidence" value="ECO:0007669"/>
    <property type="project" value="InterPro"/>
</dbReference>
<dbReference type="PROSITE" id="PS50893">
    <property type="entry name" value="ABC_TRANSPORTER_2"/>
    <property type="match status" value="2"/>
</dbReference>
<name>A0A1Q2KYX6_9BACL</name>
<evidence type="ECO:0000256" key="3">
    <source>
        <dbReference type="ARBA" id="ARBA00022448"/>
    </source>
</evidence>
<dbReference type="OrthoDB" id="501320at2"/>
<dbReference type="PROSITE" id="PS00211">
    <property type="entry name" value="ABC_TRANSPORTER_1"/>
    <property type="match status" value="1"/>
</dbReference>
<dbReference type="GO" id="GO:0005524">
    <property type="term" value="F:ATP binding"/>
    <property type="evidence" value="ECO:0007669"/>
    <property type="project" value="UniProtKB-KW"/>
</dbReference>
<dbReference type="PANTHER" id="PTHR43553:SF19">
    <property type="entry name" value="HMP_THIAMINE IMPORT ATP-BINDING PROTEIN YKOD-RELATED"/>
    <property type="match status" value="1"/>
</dbReference>
<proteinExistence type="inferred from homology"/>
<dbReference type="AlphaFoldDB" id="A0A1Q2KYX6"/>
<evidence type="ECO:0000256" key="2">
    <source>
        <dbReference type="ARBA" id="ARBA00005417"/>
    </source>
</evidence>